<accession>A0ACC6TPM9</accession>
<evidence type="ECO:0000313" key="2">
    <source>
        <dbReference type="Proteomes" id="UP000053480"/>
    </source>
</evidence>
<sequence length="360" mass="40832">MILPDYANNIFSLACGVADFLGVKRNCISKTQLQGRRLALVLMDGFGWNIMERAGIVKREARKIQTVFPSTTSTVLTTLFTALTPGEHGVLGYNTFVKELGGIINTLKYTHPAVDLRDSIKESVPFEKAFPEVRGYLGEVTDRKTLEVVPKGLEDTEFSRATHAKTTDHKPYVDWWDGLYLFSQSLQGDYDFIYFYLPYVDTLAHKHGPYAEPTLQAAREIFESLYELAKKHPNYTFVITADHGHVEVSDNVVVKQDAELMKMLDLPPYGDSRALFLKSRYDLKTYLTRKYNVRVFQGEELARLLGRVGNVELPDFVAVPEDNKAYIYDYKEKGEYGKLKGHHGGLLPEEFEIPLVVING</sequence>
<protein>
    <submittedName>
        <fullName evidence="1">Alkaline phosphatase family protein</fullName>
    </submittedName>
</protein>
<dbReference type="Proteomes" id="UP000053480">
    <property type="component" value="Unassembled WGS sequence"/>
</dbReference>
<proteinExistence type="predicted"/>
<name>A0ACC6TPM9_9CREN</name>
<reference evidence="1" key="1">
    <citation type="submission" date="2024-07" db="EMBL/GenBank/DDBJ databases">
        <title>Metagenome and Metagenome-Assembled Genomes of Archaea from a hot spring from the geothermal field of Los Azufres, Mexico.</title>
        <authorList>
            <person name="Marin-Paredes R."/>
            <person name="Martinez-Romero E."/>
            <person name="Servin-Garciduenas L.E."/>
        </authorList>
    </citation>
    <scope>NUCLEOTIDE SEQUENCE</scope>
    <source>
        <strain evidence="1">AZ1-454</strain>
    </source>
</reference>
<evidence type="ECO:0000313" key="1">
    <source>
        <dbReference type="EMBL" id="MEW9491819.1"/>
    </source>
</evidence>
<comment type="caution">
    <text evidence="1">The sequence shown here is derived from an EMBL/GenBank/DDBJ whole genome shotgun (WGS) entry which is preliminary data.</text>
</comment>
<dbReference type="EMBL" id="JZWS03000007">
    <property type="protein sequence ID" value="MEW9491819.1"/>
    <property type="molecule type" value="Genomic_DNA"/>
</dbReference>
<organism evidence="1 2">
    <name type="scientific">Candidatus Aramenus sulfurataquae</name>
    <dbReference type="NCBI Taxonomy" id="1326980"/>
    <lineage>
        <taxon>Archaea</taxon>
        <taxon>Thermoproteota</taxon>
        <taxon>Thermoprotei</taxon>
        <taxon>Sulfolobales</taxon>
        <taxon>Sulfolobaceae</taxon>
        <taxon>Candidatus Aramenus</taxon>
    </lineage>
</organism>
<gene>
    <name evidence="1" type="ORF">TQ35_0006425</name>
</gene>